<keyword evidence="3" id="KW-0720">Serine protease</keyword>
<dbReference type="InterPro" id="IPR023827">
    <property type="entry name" value="Peptidase_S8_Asp-AS"/>
</dbReference>
<dbReference type="PRINTS" id="PR00723">
    <property type="entry name" value="SUBTILISIN"/>
</dbReference>
<dbReference type="InterPro" id="IPR022398">
    <property type="entry name" value="Peptidase_S8_His-AS"/>
</dbReference>
<evidence type="ECO:0000256" key="4">
    <source>
        <dbReference type="PROSITE-ProRule" id="PRU01240"/>
    </source>
</evidence>
<dbReference type="PROSITE" id="PS00137">
    <property type="entry name" value="SUBTILASE_HIS"/>
    <property type="match status" value="1"/>
</dbReference>
<evidence type="ECO:0000256" key="1">
    <source>
        <dbReference type="ARBA" id="ARBA00022670"/>
    </source>
</evidence>
<comment type="caution">
    <text evidence="7">The sequence shown here is derived from an EMBL/GenBank/DDBJ whole genome shotgun (WGS) entry which is preliminary data.</text>
</comment>
<dbReference type="Gene3D" id="3.40.50.200">
    <property type="entry name" value="Peptidase S8/S53 domain"/>
    <property type="match status" value="1"/>
</dbReference>
<dbReference type="GO" id="GO:0005802">
    <property type="term" value="C:trans-Golgi network"/>
    <property type="evidence" value="ECO:0007669"/>
    <property type="project" value="TreeGrafter"/>
</dbReference>
<gene>
    <name evidence="7" type="ORF">OS493_020664</name>
</gene>
<reference evidence="7" key="1">
    <citation type="submission" date="2023-01" db="EMBL/GenBank/DDBJ databases">
        <title>Genome assembly of the deep-sea coral Lophelia pertusa.</title>
        <authorList>
            <person name="Herrera S."/>
            <person name="Cordes E."/>
        </authorList>
    </citation>
    <scope>NUCLEOTIDE SEQUENCE</scope>
    <source>
        <strain evidence="7">USNM1676648</strain>
        <tissue evidence="7">Polyp</tissue>
    </source>
</reference>
<sequence length="152" mass="16375">MKLVAFSYLCVTITLLVPNVVSGQGSSQGQHNDEDWRKWQSWYLSGTAVSMNVKAAWRAGYTGKGVLVAVVDDGVNSDHPDLVSNFNLTASYDFLGHRKINPNRHADSHGTKCAGIIAGGNNQKCGVGIAYDAQISSDVYGFKNSFTTDVSD</sequence>
<dbReference type="InterPro" id="IPR036852">
    <property type="entry name" value="Peptidase_S8/S53_dom_sf"/>
</dbReference>
<comment type="caution">
    <text evidence="4">Lacks conserved residue(s) required for the propagation of feature annotation.</text>
</comment>
<dbReference type="InterPro" id="IPR015500">
    <property type="entry name" value="Peptidase_S8_subtilisin-rel"/>
</dbReference>
<dbReference type="Pfam" id="PF00082">
    <property type="entry name" value="Peptidase_S8"/>
    <property type="match status" value="1"/>
</dbReference>
<keyword evidence="8" id="KW-1185">Reference proteome</keyword>
<dbReference type="GO" id="GO:0000139">
    <property type="term" value="C:Golgi membrane"/>
    <property type="evidence" value="ECO:0007669"/>
    <property type="project" value="TreeGrafter"/>
</dbReference>
<dbReference type="SUPFAM" id="SSF52743">
    <property type="entry name" value="Subtilisin-like"/>
    <property type="match status" value="1"/>
</dbReference>
<dbReference type="PANTHER" id="PTHR42884">
    <property type="entry name" value="PROPROTEIN CONVERTASE SUBTILISIN/KEXIN-RELATED"/>
    <property type="match status" value="1"/>
</dbReference>
<evidence type="ECO:0000256" key="3">
    <source>
        <dbReference type="ARBA" id="ARBA00022825"/>
    </source>
</evidence>
<feature type="domain" description="Peptidase S8/S53" evidence="6">
    <location>
        <begin position="63"/>
        <end position="140"/>
    </location>
</feature>
<keyword evidence="2" id="KW-0378">Hydrolase</keyword>
<dbReference type="AlphaFoldDB" id="A0A9X0CLE8"/>
<organism evidence="7 8">
    <name type="scientific">Desmophyllum pertusum</name>
    <dbReference type="NCBI Taxonomy" id="174260"/>
    <lineage>
        <taxon>Eukaryota</taxon>
        <taxon>Metazoa</taxon>
        <taxon>Cnidaria</taxon>
        <taxon>Anthozoa</taxon>
        <taxon>Hexacorallia</taxon>
        <taxon>Scleractinia</taxon>
        <taxon>Caryophylliina</taxon>
        <taxon>Caryophylliidae</taxon>
        <taxon>Desmophyllum</taxon>
    </lineage>
</organism>
<protein>
    <recommendedName>
        <fullName evidence="6">Peptidase S8/S53 domain-containing protein</fullName>
    </recommendedName>
</protein>
<comment type="similarity">
    <text evidence="4">Belongs to the peptidase S8 family.</text>
</comment>
<keyword evidence="1" id="KW-0645">Protease</keyword>
<name>A0A9X0CLE8_9CNID</name>
<evidence type="ECO:0000256" key="2">
    <source>
        <dbReference type="ARBA" id="ARBA00022801"/>
    </source>
</evidence>
<accession>A0A9X0CLE8</accession>
<dbReference type="InterPro" id="IPR000209">
    <property type="entry name" value="Peptidase_S8/S53_dom"/>
</dbReference>
<proteinExistence type="inferred from homology"/>
<dbReference type="Proteomes" id="UP001163046">
    <property type="component" value="Unassembled WGS sequence"/>
</dbReference>
<dbReference type="EMBL" id="MU827314">
    <property type="protein sequence ID" value="KAJ7358829.1"/>
    <property type="molecule type" value="Genomic_DNA"/>
</dbReference>
<evidence type="ECO:0000313" key="7">
    <source>
        <dbReference type="EMBL" id="KAJ7358829.1"/>
    </source>
</evidence>
<feature type="chain" id="PRO_5040938216" description="Peptidase S8/S53 domain-containing protein" evidence="5">
    <location>
        <begin position="24"/>
        <end position="152"/>
    </location>
</feature>
<evidence type="ECO:0000313" key="8">
    <source>
        <dbReference type="Proteomes" id="UP001163046"/>
    </source>
</evidence>
<evidence type="ECO:0000256" key="5">
    <source>
        <dbReference type="SAM" id="SignalP"/>
    </source>
</evidence>
<dbReference type="PROSITE" id="PS00136">
    <property type="entry name" value="SUBTILASE_ASP"/>
    <property type="match status" value="1"/>
</dbReference>
<dbReference type="GO" id="GO:0004252">
    <property type="term" value="F:serine-type endopeptidase activity"/>
    <property type="evidence" value="ECO:0007669"/>
    <property type="project" value="InterPro"/>
</dbReference>
<dbReference type="PANTHER" id="PTHR42884:SF3">
    <property type="entry name" value="FURIN-LIKE PROTEASE 1, ISOFORMS 1_1-X_2"/>
    <property type="match status" value="1"/>
</dbReference>
<dbReference type="OrthoDB" id="300641at2759"/>
<evidence type="ECO:0000259" key="6">
    <source>
        <dbReference type="Pfam" id="PF00082"/>
    </source>
</evidence>
<dbReference type="PROSITE" id="PS51892">
    <property type="entry name" value="SUBTILASE"/>
    <property type="match status" value="1"/>
</dbReference>
<dbReference type="GO" id="GO:0016486">
    <property type="term" value="P:peptide hormone processing"/>
    <property type="evidence" value="ECO:0007669"/>
    <property type="project" value="TreeGrafter"/>
</dbReference>
<keyword evidence="5" id="KW-0732">Signal</keyword>
<feature type="signal peptide" evidence="5">
    <location>
        <begin position="1"/>
        <end position="23"/>
    </location>
</feature>